<proteinExistence type="predicted"/>
<dbReference type="Gene3D" id="2.40.128.270">
    <property type="match status" value="1"/>
</dbReference>
<dbReference type="KEGG" id="rpon:G3256_10880"/>
<organism evidence="3 4">
    <name type="scientific">Roseobacter ponti</name>
    <dbReference type="NCBI Taxonomy" id="1891787"/>
    <lineage>
        <taxon>Bacteria</taxon>
        <taxon>Pseudomonadati</taxon>
        <taxon>Pseudomonadota</taxon>
        <taxon>Alphaproteobacteria</taxon>
        <taxon>Rhodobacterales</taxon>
        <taxon>Roseobacteraceae</taxon>
        <taxon>Roseobacter</taxon>
    </lineage>
</organism>
<dbReference type="InterPro" id="IPR053147">
    <property type="entry name" value="Hsp_HslJ-like"/>
</dbReference>
<dbReference type="PROSITE" id="PS51781">
    <property type="entry name" value="SH3B"/>
    <property type="match status" value="1"/>
</dbReference>
<dbReference type="PANTHER" id="PTHR35535">
    <property type="entry name" value="HEAT SHOCK PROTEIN HSLJ"/>
    <property type="match status" value="1"/>
</dbReference>
<evidence type="ECO:0000313" key="3">
    <source>
        <dbReference type="EMBL" id="QJF51628.1"/>
    </source>
</evidence>
<dbReference type="InterPro" id="IPR038670">
    <property type="entry name" value="HslJ-like_sf"/>
</dbReference>
<evidence type="ECO:0000256" key="1">
    <source>
        <dbReference type="SAM" id="SignalP"/>
    </source>
</evidence>
<feature type="signal peptide" evidence="1">
    <location>
        <begin position="1"/>
        <end position="25"/>
    </location>
</feature>
<dbReference type="RefSeq" id="WP_169640845.1">
    <property type="nucleotide sequence ID" value="NZ_CP048788.1"/>
</dbReference>
<dbReference type="AlphaFoldDB" id="A0A858SUH6"/>
<evidence type="ECO:0000259" key="2">
    <source>
        <dbReference type="PROSITE" id="PS51781"/>
    </source>
</evidence>
<dbReference type="Gene3D" id="2.30.30.40">
    <property type="entry name" value="SH3 Domains"/>
    <property type="match status" value="1"/>
</dbReference>
<name>A0A858SUH6_9RHOB</name>
<dbReference type="InterPro" id="IPR003646">
    <property type="entry name" value="SH3-like_bac-type"/>
</dbReference>
<feature type="domain" description="SH3b" evidence="2">
    <location>
        <begin position="144"/>
        <end position="213"/>
    </location>
</feature>
<dbReference type="Pfam" id="PF08239">
    <property type="entry name" value="SH3_3"/>
    <property type="match status" value="1"/>
</dbReference>
<feature type="chain" id="PRO_5032492286" evidence="1">
    <location>
        <begin position="26"/>
        <end position="315"/>
    </location>
</feature>
<sequence>MKSADVLKFMVSTLFATAVTGAALASEWRFVSVDSVAAQGAALLRIGEDNSLSGATGCNRFNIQGTYEENELSLAESLASTRMACPDPAVDAQEKAILALLRDRVAVEYDAYTEQLTLSGNGHSAVLQPASGVADEGLPAVFGAQTVMVTGLSGLLNFRAEPTTSSQIVGRLRPRSLHANLGCERKDDRDWCRLSLENGVVGWAAAQYLSPLTVGRRAKSGSYDKIGRLNCTDKNGENAGRCEFGAAIEDAHAIVSVFASSGAPVVLHFRQGSFDPVSSFGPFAVERVSSHSLENGVRVITGGYQLDVPERALRP</sequence>
<reference evidence="3 4" key="1">
    <citation type="submission" date="2020-02" db="EMBL/GenBank/DDBJ databases">
        <title>Genome sequence of Roseobacter ponti.</title>
        <authorList>
            <person name="Hollensteiner J."/>
            <person name="Schneider D."/>
            <person name="Poehlein A."/>
            <person name="Daniel R."/>
        </authorList>
    </citation>
    <scope>NUCLEOTIDE SEQUENCE [LARGE SCALE GENOMIC DNA]</scope>
    <source>
        <strain evidence="3 4">DSM 106830</strain>
    </source>
</reference>
<dbReference type="Pfam" id="PF03724">
    <property type="entry name" value="META"/>
    <property type="match status" value="1"/>
</dbReference>
<accession>A0A858SUH6</accession>
<dbReference type="InterPro" id="IPR005184">
    <property type="entry name" value="DUF306_Meta_HslJ"/>
</dbReference>
<keyword evidence="4" id="KW-1185">Reference proteome</keyword>
<evidence type="ECO:0000313" key="4">
    <source>
        <dbReference type="Proteomes" id="UP000503308"/>
    </source>
</evidence>
<protein>
    <submittedName>
        <fullName evidence="3">META domain-containing protein</fullName>
    </submittedName>
</protein>
<keyword evidence="1" id="KW-0732">Signal</keyword>
<gene>
    <name evidence="3" type="ORF">G3256_10880</name>
</gene>
<dbReference type="EMBL" id="CP048788">
    <property type="protein sequence ID" value="QJF51628.1"/>
    <property type="molecule type" value="Genomic_DNA"/>
</dbReference>
<dbReference type="Proteomes" id="UP000503308">
    <property type="component" value="Chromosome"/>
</dbReference>
<dbReference type="PANTHER" id="PTHR35535:SF1">
    <property type="entry name" value="HEAT SHOCK PROTEIN HSLJ"/>
    <property type="match status" value="1"/>
</dbReference>